<gene>
    <name evidence="1" type="ORF">GCM10011390_22000</name>
</gene>
<proteinExistence type="predicted"/>
<dbReference type="AlphaFoldDB" id="A0A917E5Y8"/>
<reference evidence="1" key="2">
    <citation type="submission" date="2020-09" db="EMBL/GenBank/DDBJ databases">
        <authorList>
            <person name="Sun Q."/>
            <person name="Zhou Y."/>
        </authorList>
    </citation>
    <scope>NUCLEOTIDE SEQUENCE</scope>
    <source>
        <strain evidence="1">CGMCC 1.15367</strain>
    </source>
</reference>
<keyword evidence="2" id="KW-1185">Reference proteome</keyword>
<dbReference type="EMBL" id="BMIQ01000003">
    <property type="protein sequence ID" value="GGE02746.1"/>
    <property type="molecule type" value="Genomic_DNA"/>
</dbReference>
<evidence type="ECO:0000313" key="1">
    <source>
        <dbReference type="EMBL" id="GGE02746.1"/>
    </source>
</evidence>
<name>A0A917E5Y8_9HYPH</name>
<dbReference type="Proteomes" id="UP000644699">
    <property type="component" value="Unassembled WGS sequence"/>
</dbReference>
<evidence type="ECO:0000313" key="2">
    <source>
        <dbReference type="Proteomes" id="UP000644699"/>
    </source>
</evidence>
<organism evidence="1 2">
    <name type="scientific">Aureimonas endophytica</name>
    <dbReference type="NCBI Taxonomy" id="2027858"/>
    <lineage>
        <taxon>Bacteria</taxon>
        <taxon>Pseudomonadati</taxon>
        <taxon>Pseudomonadota</taxon>
        <taxon>Alphaproteobacteria</taxon>
        <taxon>Hyphomicrobiales</taxon>
        <taxon>Aurantimonadaceae</taxon>
        <taxon>Aureimonas</taxon>
    </lineage>
</organism>
<comment type="caution">
    <text evidence="1">The sequence shown here is derived from an EMBL/GenBank/DDBJ whole genome shotgun (WGS) entry which is preliminary data.</text>
</comment>
<sequence length="78" mass="8533">MASARDRKTFPILMYSVEERVVEAERVGEPLRLLVEMKRFASSSGGLGYRSRDQLGQLSKVLGGRGKMELVAGVTSSS</sequence>
<reference evidence="1" key="1">
    <citation type="journal article" date="2014" name="Int. J. Syst. Evol. Microbiol.">
        <title>Complete genome sequence of Corynebacterium casei LMG S-19264T (=DSM 44701T), isolated from a smear-ripened cheese.</title>
        <authorList>
            <consortium name="US DOE Joint Genome Institute (JGI-PGF)"/>
            <person name="Walter F."/>
            <person name="Albersmeier A."/>
            <person name="Kalinowski J."/>
            <person name="Ruckert C."/>
        </authorList>
    </citation>
    <scope>NUCLEOTIDE SEQUENCE</scope>
    <source>
        <strain evidence="1">CGMCC 1.15367</strain>
    </source>
</reference>
<protein>
    <submittedName>
        <fullName evidence="1">Uncharacterized protein</fullName>
    </submittedName>
</protein>
<accession>A0A917E5Y8</accession>